<dbReference type="Proteomes" id="UP001269375">
    <property type="component" value="Unassembled WGS sequence"/>
</dbReference>
<sequence length="181" mass="20024">MSISTSIWVRRLFSGLVGLLALYCLLLDLSWGGWEAFQGGSGYGIVGGLNSGVSNIAAQAFNQLYFTDSISFLLSPINLDRPFSTSNAYALMAYIILLIAAVIWAGAGKDANEMKAIDNELKRERRKRQRAGEEVAPEVYKPVYDQNASSVKNWVDFQNWIWCPIIAPLLVAIVLYILGLQ</sequence>
<gene>
    <name evidence="2" type="ORF">QC825_14960</name>
</gene>
<name>A0ABU1GZU0_9GAMM</name>
<protein>
    <submittedName>
        <fullName evidence="2">Uncharacterized protein</fullName>
    </submittedName>
</protein>
<evidence type="ECO:0000313" key="3">
    <source>
        <dbReference type="Proteomes" id="UP001269375"/>
    </source>
</evidence>
<keyword evidence="1" id="KW-0472">Membrane</keyword>
<proteinExistence type="predicted"/>
<evidence type="ECO:0000313" key="2">
    <source>
        <dbReference type="EMBL" id="MDR5897370.1"/>
    </source>
</evidence>
<accession>A0ABU1GZU0</accession>
<feature type="transmembrane region" description="Helical" evidence="1">
    <location>
        <begin position="160"/>
        <end position="179"/>
    </location>
</feature>
<keyword evidence="1" id="KW-1133">Transmembrane helix</keyword>
<dbReference type="RefSeq" id="WP_251594944.1">
    <property type="nucleotide sequence ID" value="NZ_JAMLJI010000004.1"/>
</dbReference>
<evidence type="ECO:0000256" key="1">
    <source>
        <dbReference type="SAM" id="Phobius"/>
    </source>
</evidence>
<feature type="transmembrane region" description="Helical" evidence="1">
    <location>
        <begin position="88"/>
        <end position="107"/>
    </location>
</feature>
<comment type="caution">
    <text evidence="2">The sequence shown here is derived from an EMBL/GenBank/DDBJ whole genome shotgun (WGS) entry which is preliminary data.</text>
</comment>
<dbReference type="EMBL" id="JARWAO010000011">
    <property type="protein sequence ID" value="MDR5897370.1"/>
    <property type="molecule type" value="Genomic_DNA"/>
</dbReference>
<organism evidence="2 3">
    <name type="scientific">Larsenimonas suaedae</name>
    <dbReference type="NCBI Taxonomy" id="1851019"/>
    <lineage>
        <taxon>Bacteria</taxon>
        <taxon>Pseudomonadati</taxon>
        <taxon>Pseudomonadota</taxon>
        <taxon>Gammaproteobacteria</taxon>
        <taxon>Oceanospirillales</taxon>
        <taxon>Halomonadaceae</taxon>
        <taxon>Larsenimonas</taxon>
    </lineage>
</organism>
<reference evidence="2 3" key="1">
    <citation type="submission" date="2023-04" db="EMBL/GenBank/DDBJ databases">
        <title>A long-awaited taxogenomic arrangement of the family Halomonadaceae.</title>
        <authorList>
            <person name="De La Haba R."/>
            <person name="Chuvochina M."/>
            <person name="Wittouck S."/>
            <person name="Arahal D.R."/>
            <person name="Sanchez-Porro C."/>
            <person name="Hugenholtz P."/>
            <person name="Ventosa A."/>
        </authorList>
    </citation>
    <scope>NUCLEOTIDE SEQUENCE [LARGE SCALE GENOMIC DNA]</scope>
    <source>
        <strain evidence="2 3">DSM 22428</strain>
    </source>
</reference>
<keyword evidence="3" id="KW-1185">Reference proteome</keyword>
<feature type="transmembrane region" description="Helical" evidence="1">
    <location>
        <begin position="12"/>
        <end position="34"/>
    </location>
</feature>
<keyword evidence="1" id="KW-0812">Transmembrane</keyword>